<evidence type="ECO:0000256" key="1">
    <source>
        <dbReference type="ARBA" id="ARBA00004651"/>
    </source>
</evidence>
<evidence type="ECO:0008006" key="9">
    <source>
        <dbReference type="Google" id="ProtNLM"/>
    </source>
</evidence>
<keyword evidence="4 6" id="KW-1133">Transmembrane helix</keyword>
<evidence type="ECO:0000256" key="3">
    <source>
        <dbReference type="ARBA" id="ARBA00022692"/>
    </source>
</evidence>
<feature type="transmembrane region" description="Helical" evidence="6">
    <location>
        <begin position="547"/>
        <end position="565"/>
    </location>
</feature>
<dbReference type="AlphaFoldDB" id="V6T982"/>
<evidence type="ECO:0000256" key="6">
    <source>
        <dbReference type="SAM" id="Phobius"/>
    </source>
</evidence>
<feature type="transmembrane region" description="Helical" evidence="6">
    <location>
        <begin position="407"/>
        <end position="429"/>
    </location>
</feature>
<sequence length="880" mass="98642">MLSRFRTKRDVNFLTLMARAATNISGLFEDDFEECTATLPSFGECEPASRRTITVEARHLILPSAEATQAEHPIFAHLQAEESVLHQIASSNHRVHFSEDVDYTIPSRRSVLDERSSNMHGWKGVSRKGPAYDYDSEAISLVNSVSSVTTRRSTRTLASHLYPSSAVAPIDHGSTSYPCATAPTSTTKSTKNTLDKHRARTPSSRANNVVFHKVPLPTIKSSLPKRSYIKTKRTTGKSPFELIFLISYPMVLGYLSVSLYILFDYEVVIDTSGLANLTGLVYFTPLEQILITQLYLAFGSSAGTIMEKYYSQFKDNQKDTQSRIMSERVVAYYFLFGLILSLVISVTMVLFIDKLVRIFAANPANHYNYVASTLEYAYPILFFGPFIYFISSGLVPVLRTMSLGAYCLVRQLIGGAVFLVTTAILMIALKLANSGAAWGILVGELCTGLFFLFNFLEPLHLRAKMLETRLQLAFKGCRFSKKTTTTSSLVTVSTSETRRTTRKSGLKSRGARSHAEAVPRIYLKAQRYGDFDCSLFCKFLTRGLTNYLGYLTPPLTALIGIIQHYKYGGKNAHQRQIATGLASRYLGTYQSPLTGLIAGITTVVDYYWSRKKYLNFRKAFYTGTLAMLLFCVCYTIVFESLLPYFVQSYELDSSYQKNIVKNGRIVFSFITFQTPFYMAVILAQILRQDRISIFLTALRLAIGTAWNIIYPLATNSTDYMIHGIAIADILGGLSGMVYLLVKFSYIRGIIREEQLKHKTETIMHRCASITQLEKPPESIYVSLLEKVDATTYEIKKDSCLGESTEIGYLEEDIPATKTSPSTMSCLSRMQSVQYLSQAEEQSISVAYKITAIPTRYTSALSIIDTAPTQDKSRKHRKLSL</sequence>
<keyword evidence="3 6" id="KW-0812">Transmembrane</keyword>
<dbReference type="PANTHER" id="PTHR43823">
    <property type="entry name" value="SPORULATION PROTEIN YKVU"/>
    <property type="match status" value="1"/>
</dbReference>
<dbReference type="VEuPathDB" id="GiardiaDB:QR46_1743"/>
<evidence type="ECO:0000256" key="5">
    <source>
        <dbReference type="ARBA" id="ARBA00023136"/>
    </source>
</evidence>
<evidence type="ECO:0000256" key="4">
    <source>
        <dbReference type="ARBA" id="ARBA00022989"/>
    </source>
</evidence>
<feature type="transmembrane region" description="Helical" evidence="6">
    <location>
        <begin position="242"/>
        <end position="263"/>
    </location>
</feature>
<feature type="transmembrane region" description="Helical" evidence="6">
    <location>
        <begin position="330"/>
        <end position="352"/>
    </location>
</feature>
<dbReference type="Proteomes" id="UP000018320">
    <property type="component" value="Unassembled WGS sequence"/>
</dbReference>
<dbReference type="VEuPathDB" id="GiardiaDB:GL50581_3353"/>
<accession>V6T982</accession>
<gene>
    <name evidence="7" type="ORF">DHA2_151532</name>
</gene>
<evidence type="ECO:0000313" key="8">
    <source>
        <dbReference type="Proteomes" id="UP000018320"/>
    </source>
</evidence>
<dbReference type="InterPro" id="IPR051327">
    <property type="entry name" value="MATE_MepA_subfamily"/>
</dbReference>
<keyword evidence="5 6" id="KW-0472">Membrane</keyword>
<feature type="transmembrane region" description="Helical" evidence="6">
    <location>
        <begin position="620"/>
        <end position="645"/>
    </location>
</feature>
<comment type="subcellular location">
    <subcellularLocation>
        <location evidence="1">Cell membrane</location>
        <topology evidence="1">Multi-pass membrane protein</topology>
    </subcellularLocation>
</comment>
<dbReference type="GO" id="GO:0005886">
    <property type="term" value="C:plasma membrane"/>
    <property type="evidence" value="ECO:0007669"/>
    <property type="project" value="UniProtKB-SubCell"/>
</dbReference>
<feature type="transmembrane region" description="Helical" evidence="6">
    <location>
        <begin position="719"/>
        <end position="741"/>
    </location>
</feature>
<feature type="transmembrane region" description="Helical" evidence="6">
    <location>
        <begin position="665"/>
        <end position="686"/>
    </location>
</feature>
<evidence type="ECO:0000256" key="2">
    <source>
        <dbReference type="ARBA" id="ARBA00022475"/>
    </source>
</evidence>
<protein>
    <recommendedName>
        <fullName evidence="9">DinF protein</fullName>
    </recommendedName>
</protein>
<feature type="transmembrane region" description="Helical" evidence="6">
    <location>
        <begin position="376"/>
        <end position="395"/>
    </location>
</feature>
<dbReference type="VEuPathDB" id="GiardiaDB:DHA2_151532"/>
<evidence type="ECO:0000313" key="7">
    <source>
        <dbReference type="EMBL" id="ESU35453.1"/>
    </source>
</evidence>
<feature type="transmembrane region" description="Helical" evidence="6">
    <location>
        <begin position="435"/>
        <end position="456"/>
    </location>
</feature>
<dbReference type="EMBL" id="AHGT01000082">
    <property type="protein sequence ID" value="ESU35453.1"/>
    <property type="molecule type" value="Genomic_DNA"/>
</dbReference>
<dbReference type="PANTHER" id="PTHR43823:SF3">
    <property type="entry name" value="MULTIDRUG EXPORT PROTEIN MEPA"/>
    <property type="match status" value="1"/>
</dbReference>
<dbReference type="VEuPathDB" id="GiardiaDB:GL50803_0034126"/>
<organism evidence="7 8">
    <name type="scientific">Giardia intestinalis</name>
    <name type="common">Giardia lamblia</name>
    <dbReference type="NCBI Taxonomy" id="5741"/>
    <lineage>
        <taxon>Eukaryota</taxon>
        <taxon>Metamonada</taxon>
        <taxon>Diplomonadida</taxon>
        <taxon>Hexamitidae</taxon>
        <taxon>Giardiinae</taxon>
        <taxon>Giardia</taxon>
    </lineage>
</organism>
<feature type="transmembrane region" description="Helical" evidence="6">
    <location>
        <begin position="693"/>
        <end position="713"/>
    </location>
</feature>
<reference evidence="7 8" key="2">
    <citation type="journal article" date="2013" name="Genome Biol. Evol.">
        <title>Genome sequencing of Giardia lamblia genotypes A2 and B isolates (DH and GS) and comparative analysis with the genomes of genotypes A1 and E (WB and Pig).</title>
        <authorList>
            <person name="Adam R.D."/>
            <person name="Dahlstrom E.W."/>
            <person name="Martens C.A."/>
            <person name="Bruno D.P."/>
            <person name="Barbian K.D."/>
            <person name="Ricklefs S.M."/>
            <person name="Hernandez M.M."/>
            <person name="Narla N.P."/>
            <person name="Patel R.B."/>
            <person name="Porcella S.F."/>
            <person name="Nash T.E."/>
        </authorList>
    </citation>
    <scope>NUCLEOTIDE SEQUENCE [LARGE SCALE GENOMIC DNA]</scope>
    <source>
        <strain evidence="7 8">DH</strain>
    </source>
</reference>
<comment type="caution">
    <text evidence="7">The sequence shown here is derived from an EMBL/GenBank/DDBJ whole genome shotgun (WGS) entry which is preliminary data.</text>
</comment>
<proteinExistence type="predicted"/>
<keyword evidence="2" id="KW-1003">Cell membrane</keyword>
<feature type="transmembrane region" description="Helical" evidence="6">
    <location>
        <begin position="589"/>
        <end position="608"/>
    </location>
</feature>
<name>V6T982_GIAIN</name>
<reference evidence="8" key="1">
    <citation type="submission" date="2012-02" db="EMBL/GenBank/DDBJ databases">
        <title>Genome sequencing of Giardia lamblia Genotypes A2 and B isolates (DH and GS) and comparative analysis with the genomes of Genotypes A1 and E (WB and Pig).</title>
        <authorList>
            <person name="Adam R."/>
            <person name="Dahlstrom E."/>
            <person name="Martens C."/>
            <person name="Bruno D."/>
            <person name="Barbian K."/>
            <person name="Porcella S.F."/>
            <person name="Nash T."/>
        </authorList>
    </citation>
    <scope>NUCLEOTIDE SEQUENCE</scope>
    <source>
        <strain evidence="8">DH</strain>
    </source>
</reference>